<evidence type="ECO:0000256" key="1">
    <source>
        <dbReference type="ARBA" id="ARBA00022679"/>
    </source>
</evidence>
<dbReference type="GO" id="GO:0008168">
    <property type="term" value="F:methyltransferase activity"/>
    <property type="evidence" value="ECO:0007669"/>
    <property type="project" value="UniProtKB-KW"/>
</dbReference>
<dbReference type="Gene3D" id="2.20.25.110">
    <property type="entry name" value="S-adenosyl-L-methionine-dependent methyltransferases"/>
    <property type="match status" value="1"/>
</dbReference>
<dbReference type="InterPro" id="IPR041698">
    <property type="entry name" value="Methyltransf_25"/>
</dbReference>
<gene>
    <name evidence="3" type="ORF">N781_11050</name>
</gene>
<evidence type="ECO:0000313" key="4">
    <source>
        <dbReference type="Proteomes" id="UP000030528"/>
    </source>
</evidence>
<dbReference type="Gene3D" id="3.40.50.150">
    <property type="entry name" value="Vaccinia Virus protein VP39"/>
    <property type="match status" value="1"/>
</dbReference>
<dbReference type="Pfam" id="PF13649">
    <property type="entry name" value="Methyltransf_25"/>
    <property type="match status" value="1"/>
</dbReference>
<organism evidence="3 4">
    <name type="scientific">Pontibacillus halophilus JSM 076056 = DSM 19796</name>
    <dbReference type="NCBI Taxonomy" id="1385510"/>
    <lineage>
        <taxon>Bacteria</taxon>
        <taxon>Bacillati</taxon>
        <taxon>Bacillota</taxon>
        <taxon>Bacilli</taxon>
        <taxon>Bacillales</taxon>
        <taxon>Bacillaceae</taxon>
        <taxon>Pontibacillus</taxon>
    </lineage>
</organism>
<dbReference type="SUPFAM" id="SSF53335">
    <property type="entry name" value="S-adenosyl-L-methionine-dependent methyltransferases"/>
    <property type="match status" value="1"/>
</dbReference>
<sequence>MADAYGRFAEVYDDLMSDAPYEEWVSITEGVLSRKEGSTKDVIDLGCGTGEITLQLAKKGFTMTGVDLSEAMLTIAQQKATKARQSIQWVAQDITAINLEESHDLAISYCDVVNYLGTSEQIQSFFARVYELLRPGGTFIFDSHSISYVDEFLVGETFGFVSDETSYIWFCEEGEKPHQVVHDLTFFLKENHHYTRVDEQHVQQTHPIESYRDWLVRAGFSVEEIFGDFDYTREADETEQDRLFFVCHK</sequence>
<dbReference type="RefSeq" id="WP_026802136.1">
    <property type="nucleotide sequence ID" value="NZ_AVPE01000002.1"/>
</dbReference>
<dbReference type="AlphaFoldDB" id="A0A0A5GQQ8"/>
<dbReference type="Proteomes" id="UP000030528">
    <property type="component" value="Unassembled WGS sequence"/>
</dbReference>
<dbReference type="EMBL" id="AVPE01000002">
    <property type="protein sequence ID" value="KGX93558.1"/>
    <property type="molecule type" value="Genomic_DNA"/>
</dbReference>
<dbReference type="PANTHER" id="PTHR43861">
    <property type="entry name" value="TRANS-ACONITATE 2-METHYLTRANSFERASE-RELATED"/>
    <property type="match status" value="1"/>
</dbReference>
<dbReference type="GO" id="GO:0032259">
    <property type="term" value="P:methylation"/>
    <property type="evidence" value="ECO:0007669"/>
    <property type="project" value="UniProtKB-KW"/>
</dbReference>
<dbReference type="CDD" id="cd02440">
    <property type="entry name" value="AdoMet_MTases"/>
    <property type="match status" value="1"/>
</dbReference>
<comment type="caution">
    <text evidence="3">The sequence shown here is derived from an EMBL/GenBank/DDBJ whole genome shotgun (WGS) entry which is preliminary data.</text>
</comment>
<accession>A0A0A5GQQ8</accession>
<keyword evidence="3" id="KW-0489">Methyltransferase</keyword>
<dbReference type="eggNOG" id="COG4976">
    <property type="taxonomic scope" value="Bacteria"/>
</dbReference>
<name>A0A0A5GQQ8_9BACI</name>
<evidence type="ECO:0000259" key="2">
    <source>
        <dbReference type="Pfam" id="PF13649"/>
    </source>
</evidence>
<keyword evidence="1 3" id="KW-0808">Transferase</keyword>
<dbReference type="InterPro" id="IPR029063">
    <property type="entry name" value="SAM-dependent_MTases_sf"/>
</dbReference>
<protein>
    <submittedName>
        <fullName evidence="3">Methyltransferase</fullName>
    </submittedName>
</protein>
<keyword evidence="4" id="KW-1185">Reference proteome</keyword>
<evidence type="ECO:0000313" key="3">
    <source>
        <dbReference type="EMBL" id="KGX93558.1"/>
    </source>
</evidence>
<reference evidence="3 4" key="1">
    <citation type="submission" date="2013-08" db="EMBL/GenBank/DDBJ databases">
        <authorList>
            <person name="Huang J."/>
            <person name="Wang G."/>
        </authorList>
    </citation>
    <scope>NUCLEOTIDE SEQUENCE [LARGE SCALE GENOMIC DNA]</scope>
    <source>
        <strain evidence="3 4">JSM 076056</strain>
    </source>
</reference>
<proteinExistence type="predicted"/>
<feature type="domain" description="Methyltransferase" evidence="2">
    <location>
        <begin position="42"/>
        <end position="137"/>
    </location>
</feature>
<dbReference type="STRING" id="1385510.GCA_000425205_01119"/>
<dbReference type="OrthoDB" id="9811589at2"/>